<keyword evidence="3" id="KW-1185">Reference proteome</keyword>
<organism evidence="2 3">
    <name type="scientific">Mycobacterium kiyosense</name>
    <dbReference type="NCBI Taxonomy" id="2871094"/>
    <lineage>
        <taxon>Bacteria</taxon>
        <taxon>Bacillati</taxon>
        <taxon>Actinomycetota</taxon>
        <taxon>Actinomycetes</taxon>
        <taxon>Mycobacteriales</taxon>
        <taxon>Mycobacteriaceae</taxon>
        <taxon>Mycobacterium</taxon>
    </lineage>
</organism>
<dbReference type="Proteomes" id="UP001064782">
    <property type="component" value="Unassembled WGS sequence"/>
</dbReference>
<dbReference type="AlphaFoldDB" id="A0A9P3Q9R6"/>
<dbReference type="EMBL" id="BRZI01000049">
    <property type="protein sequence ID" value="GLD32644.1"/>
    <property type="molecule type" value="Genomic_DNA"/>
</dbReference>
<comment type="caution">
    <text evidence="2">The sequence shown here is derived from an EMBL/GenBank/DDBJ whole genome shotgun (WGS) entry which is preliminary data.</text>
</comment>
<accession>A0A9P3Q9R6</accession>
<reference evidence="2" key="1">
    <citation type="submission" date="2022-08" db="EMBL/GenBank/DDBJ databases">
        <title>Mycobacterium kiyosense sp. nov., scotochromogenic slow-glowing species isolated from respiratory specimens.</title>
        <authorList>
            <person name="Fukano H."/>
            <person name="Kazumi Y."/>
            <person name="Sakagami N."/>
            <person name="Ato M."/>
            <person name="Mitarai S."/>
            <person name="Hoshino Y."/>
        </authorList>
    </citation>
    <scope>NUCLEOTIDE SEQUENCE</scope>
    <source>
        <strain evidence="2">1413</strain>
        <strain evidence="1">SRL2020-028</strain>
    </source>
</reference>
<sequence length="77" mass="9199">MDDHGPYYRVRLNYTNEVIADVQERHNGLRLAPRAVENALRRGELRFYQFGQKRYTTPKLIDEWLQLCRSGRFVTAE</sequence>
<dbReference type="Proteomes" id="UP001165663">
    <property type="component" value="Unassembled WGS sequence"/>
</dbReference>
<evidence type="ECO:0000313" key="2">
    <source>
        <dbReference type="EMBL" id="GLD32644.1"/>
    </source>
</evidence>
<dbReference type="RefSeq" id="WP_264894447.1">
    <property type="nucleotide sequence ID" value="NZ_BRXE01000027.1"/>
</dbReference>
<gene>
    <name evidence="2" type="ORF">Mkiyose1413_45270</name>
    <name evidence="1" type="ORF">SRL2020028_27500</name>
</gene>
<dbReference type="EMBL" id="BRXE01000027">
    <property type="protein sequence ID" value="GLB83494.1"/>
    <property type="molecule type" value="Genomic_DNA"/>
</dbReference>
<proteinExistence type="predicted"/>
<evidence type="ECO:0000313" key="3">
    <source>
        <dbReference type="Proteomes" id="UP001064782"/>
    </source>
</evidence>
<evidence type="ECO:0000313" key="1">
    <source>
        <dbReference type="EMBL" id="GLB83494.1"/>
    </source>
</evidence>
<name>A0A9P3Q9R6_9MYCO</name>
<protein>
    <submittedName>
        <fullName evidence="2">Uncharacterized protein</fullName>
    </submittedName>
</protein>